<dbReference type="AlphaFoldDB" id="A0AAE3K2H6"/>
<name>A0AAE3K2H6_9CREN</name>
<dbReference type="SUPFAM" id="SSF140663">
    <property type="entry name" value="TTHA0068-like"/>
    <property type="match status" value="1"/>
</dbReference>
<sequence>MPNRYILFYPPINVEKLEGVRVIDVRKCKFTEIDVMDDPQKVVTVLGEPLFVVDANNVNSKFSELFYQCRFWEAHEILEEKWRRAKGEEKDYLHALILVCASLINFLKNKVEVSDKLMDEALSLISKLPEDLLPLLYVRLSLDA</sequence>
<organism evidence="1">
    <name type="scientific">Candidatus Aramenus sulfurataquae</name>
    <dbReference type="NCBI Taxonomy" id="1326980"/>
    <lineage>
        <taxon>Archaea</taxon>
        <taxon>Thermoproteota</taxon>
        <taxon>Thermoprotei</taxon>
        <taxon>Sulfolobales</taxon>
        <taxon>Sulfolobaceae</taxon>
        <taxon>Candidatus Aramenus</taxon>
    </lineage>
</organism>
<gene>
    <name evidence="1" type="ORF">TQ35_000575</name>
</gene>
<reference evidence="1" key="1">
    <citation type="submission" date="2022-05" db="EMBL/GenBank/DDBJ databases">
        <title>Metagenome Sequencing of an Archaeal-Dominated Microbial Community from a Hot Spring at the Los Azufres Geothermal Field, Mexico.</title>
        <authorList>
            <person name="Marin-Paredes R."/>
            <person name="Martinez-Romero E."/>
            <person name="Servin-Garciduenas L.E."/>
        </authorList>
    </citation>
    <scope>NUCLEOTIDE SEQUENCE</scope>
    <source>
        <strain evidence="1">AZ1-454</strain>
    </source>
</reference>
<accession>A0AAE3K2H6</accession>
<proteinExistence type="predicted"/>
<protein>
    <submittedName>
        <fullName evidence="1">DUF309 domain-containing protein</fullName>
    </submittedName>
</protein>
<dbReference type="EMBL" id="JZWS02000001">
    <property type="protein sequence ID" value="MCL7343068.1"/>
    <property type="molecule type" value="Genomic_DNA"/>
</dbReference>
<dbReference type="Gene3D" id="1.10.3450.10">
    <property type="entry name" value="TTHA0068-like"/>
    <property type="match status" value="1"/>
</dbReference>
<dbReference type="Pfam" id="PF03745">
    <property type="entry name" value="DUF309"/>
    <property type="match status" value="1"/>
</dbReference>
<dbReference type="InterPro" id="IPR005500">
    <property type="entry name" value="DUF309"/>
</dbReference>
<comment type="caution">
    <text evidence="1">The sequence shown here is derived from an EMBL/GenBank/DDBJ whole genome shotgun (WGS) entry which is preliminary data.</text>
</comment>
<evidence type="ECO:0000313" key="1">
    <source>
        <dbReference type="EMBL" id="MCL7343068.1"/>
    </source>
</evidence>
<dbReference type="InterPro" id="IPR023203">
    <property type="entry name" value="TTHA0068_sf"/>
</dbReference>